<keyword evidence="2" id="KW-1133">Transmembrane helix</keyword>
<evidence type="ECO:0000256" key="2">
    <source>
        <dbReference type="SAM" id="Phobius"/>
    </source>
</evidence>
<organism evidence="3 4">
    <name type="scientific">Microbacterium gallinarum</name>
    <dbReference type="NCBI Taxonomy" id="2762209"/>
    <lineage>
        <taxon>Bacteria</taxon>
        <taxon>Bacillati</taxon>
        <taxon>Actinomycetota</taxon>
        <taxon>Actinomycetes</taxon>
        <taxon>Micrococcales</taxon>
        <taxon>Microbacteriaceae</taxon>
        <taxon>Microbacterium</taxon>
    </lineage>
</organism>
<dbReference type="Proteomes" id="UP000602532">
    <property type="component" value="Unassembled WGS sequence"/>
</dbReference>
<feature type="region of interest" description="Disordered" evidence="1">
    <location>
        <begin position="366"/>
        <end position="386"/>
    </location>
</feature>
<reference evidence="3 4" key="1">
    <citation type="submission" date="2020-08" db="EMBL/GenBank/DDBJ databases">
        <title>A Genomic Blueprint of the Chicken Gut Microbiome.</title>
        <authorList>
            <person name="Gilroy R."/>
            <person name="Ravi A."/>
            <person name="Getino M."/>
            <person name="Pursley I."/>
            <person name="Horton D.L."/>
            <person name="Alikhan N.-F."/>
            <person name="Baker D."/>
            <person name="Gharbi K."/>
            <person name="Hall N."/>
            <person name="Watson M."/>
            <person name="Adriaenssens E.M."/>
            <person name="Foster-Nyarko E."/>
            <person name="Jarju S."/>
            <person name="Secka A."/>
            <person name="Antonio M."/>
            <person name="Oren A."/>
            <person name="Chaudhuri R."/>
            <person name="La Ragione R.M."/>
            <person name="Hildebrand F."/>
            <person name="Pallen M.J."/>
        </authorList>
    </citation>
    <scope>NUCLEOTIDE SEQUENCE [LARGE SCALE GENOMIC DNA]</scope>
    <source>
        <strain evidence="3 4">Sa1CUA4</strain>
    </source>
</reference>
<evidence type="ECO:0000313" key="3">
    <source>
        <dbReference type="EMBL" id="MBD8023711.1"/>
    </source>
</evidence>
<keyword evidence="2" id="KW-0472">Membrane</keyword>
<proteinExistence type="predicted"/>
<evidence type="ECO:0000256" key="1">
    <source>
        <dbReference type="SAM" id="MobiDB-lite"/>
    </source>
</evidence>
<dbReference type="EMBL" id="JACSPM010000002">
    <property type="protein sequence ID" value="MBD8023711.1"/>
    <property type="molecule type" value="Genomic_DNA"/>
</dbReference>
<keyword evidence="2" id="KW-0812">Transmembrane</keyword>
<keyword evidence="4" id="KW-1185">Reference proteome</keyword>
<gene>
    <name evidence="3" type="ORF">H9622_08920</name>
</gene>
<name>A0ABR8X478_9MICO</name>
<protein>
    <submittedName>
        <fullName evidence="3">Uncharacterized protein</fullName>
    </submittedName>
</protein>
<evidence type="ECO:0000313" key="4">
    <source>
        <dbReference type="Proteomes" id="UP000602532"/>
    </source>
</evidence>
<dbReference type="RefSeq" id="WP_191766029.1">
    <property type="nucleotide sequence ID" value="NZ_JACSPM010000002.1"/>
</dbReference>
<feature type="transmembrane region" description="Helical" evidence="2">
    <location>
        <begin position="52"/>
        <end position="73"/>
    </location>
</feature>
<comment type="caution">
    <text evidence="3">The sequence shown here is derived from an EMBL/GenBank/DDBJ whole genome shotgun (WGS) entry which is preliminary data.</text>
</comment>
<sequence length="455" mass="46469">MDDFTDDELRALRAADPAGEATAPQALRDRVASLVVAEADTAQARRRSRSRWLAPIAAGTSVLLALGAGYAWGTGAIGLSPAPSPLAVATGTPEDPAAPVGLDGGADGELQSGVTTGGEAVVTPGIEPLIFPVGGMRPDGQRFIVPAFEEVAGRANVYAVDAGAQFSAEDTARMATALGVDGDVRALQPEAGGGWVVGDSPGASFTVSAWMGDASYSSGVPHPVTSCEEKATALHGRDKVDGDGTWAFGQEMIRCMAETPLPGDELVHESTAAFLNAIGFTEESAKITTTTDASGHTVMVTAARVVEGNVTEIAAHIEVSSEGILSASGPTGQVFSLGDYSIVSPAAAAARLNDPAYAPQLVAWPDHPPRTTDTAEPTAPPRAPAAGSAVPWSIVEHEIVSARLGLALLAGEDGQQYLAPAYEFTATDDTVWSVLALAENHLDTTAPSPGASVLE</sequence>
<feature type="region of interest" description="Disordered" evidence="1">
    <location>
        <begin position="88"/>
        <end position="110"/>
    </location>
</feature>
<accession>A0ABR8X478</accession>